<reference evidence="2 3" key="1">
    <citation type="submission" date="2023-03" db="EMBL/GenBank/DDBJ databases">
        <title>Draft genome sequence of type strain Streptomyces ferralitis JCM 14344.</title>
        <authorList>
            <person name="Klaysubun C."/>
            <person name="Duangmal K."/>
        </authorList>
    </citation>
    <scope>NUCLEOTIDE SEQUENCE [LARGE SCALE GENOMIC DNA]</scope>
    <source>
        <strain evidence="2 3">JCM 14344</strain>
    </source>
</reference>
<evidence type="ECO:0008006" key="4">
    <source>
        <dbReference type="Google" id="ProtNLM"/>
    </source>
</evidence>
<feature type="transmembrane region" description="Helical" evidence="1">
    <location>
        <begin position="190"/>
        <end position="209"/>
    </location>
</feature>
<keyword evidence="1" id="KW-0472">Membrane</keyword>
<feature type="transmembrane region" description="Helical" evidence="1">
    <location>
        <begin position="236"/>
        <end position="256"/>
    </location>
</feature>
<evidence type="ECO:0000313" key="3">
    <source>
        <dbReference type="Proteomes" id="UP001220022"/>
    </source>
</evidence>
<feature type="transmembrane region" description="Helical" evidence="1">
    <location>
        <begin position="100"/>
        <end position="120"/>
    </location>
</feature>
<evidence type="ECO:0000256" key="1">
    <source>
        <dbReference type="SAM" id="Phobius"/>
    </source>
</evidence>
<feature type="transmembrane region" description="Helical" evidence="1">
    <location>
        <begin position="158"/>
        <end position="178"/>
    </location>
</feature>
<feature type="transmembrane region" description="Helical" evidence="1">
    <location>
        <begin position="268"/>
        <end position="288"/>
    </location>
</feature>
<gene>
    <name evidence="2" type="ORF">P2L57_02520</name>
</gene>
<sequence>MTEPCAVPDPAEPSARRRGPADPVLVLIRRHYELCATAVDPLEIAAGLEAHGVTDRTAASYRHRDVFSLAEELYARVPHESPAEVQSGESGAVKVTARQVGVHLLPGVICAMAIAAAHTLDAHPARAAVIGGGAVLLVIAAARAALRRGPLRAATTRGTAWWICWLLAFALYGPRLLMAQGGPGGLLDPAAAAGFLARALALLPAAWCARRFALRARAVLADSHGLTEFAAGVRPLLLATLGLFTVALSTLLAVAYPVLAPGARPDLVALGGSVMLGVLLFTAQLLAVHGFPAAAAAGTGGACAVEAVALAAELLRHVPALRPLGAPSHALIAAGGPGSVQAVACTAAALALTGYAMSVLGRACAHGSDRATAIAVPPALADRAVVR</sequence>
<accession>A0ABT5YSR5</accession>
<evidence type="ECO:0000313" key="2">
    <source>
        <dbReference type="EMBL" id="MDF2254647.1"/>
    </source>
</evidence>
<proteinExistence type="predicted"/>
<organism evidence="2 3">
    <name type="scientific">Streptantibioticus ferralitis</name>
    <dbReference type="NCBI Taxonomy" id="236510"/>
    <lineage>
        <taxon>Bacteria</taxon>
        <taxon>Bacillati</taxon>
        <taxon>Actinomycetota</taxon>
        <taxon>Actinomycetes</taxon>
        <taxon>Kitasatosporales</taxon>
        <taxon>Streptomycetaceae</taxon>
        <taxon>Streptantibioticus</taxon>
    </lineage>
</organism>
<feature type="transmembrane region" description="Helical" evidence="1">
    <location>
        <begin position="126"/>
        <end position="146"/>
    </location>
</feature>
<dbReference type="RefSeq" id="WP_275807391.1">
    <property type="nucleotide sequence ID" value="NZ_BAAANM010000020.1"/>
</dbReference>
<keyword evidence="3" id="KW-1185">Reference proteome</keyword>
<comment type="caution">
    <text evidence="2">The sequence shown here is derived from an EMBL/GenBank/DDBJ whole genome shotgun (WGS) entry which is preliminary data.</text>
</comment>
<keyword evidence="1" id="KW-1133">Transmembrane helix</keyword>
<dbReference type="EMBL" id="JARHTQ010000001">
    <property type="protein sequence ID" value="MDF2254647.1"/>
    <property type="molecule type" value="Genomic_DNA"/>
</dbReference>
<protein>
    <recommendedName>
        <fullName evidence="4">Integral membrane protein</fullName>
    </recommendedName>
</protein>
<dbReference type="Proteomes" id="UP001220022">
    <property type="component" value="Unassembled WGS sequence"/>
</dbReference>
<keyword evidence="1" id="KW-0812">Transmembrane</keyword>
<name>A0ABT5YSR5_9ACTN</name>